<sequence length="80" mass="9274">MLPLIATILLLSPCPQMSSSMVLSDNDIYDLDDVADDPQFLKNVLELAKRPRFLTRLGKRSRTFQARLGKRAMHWKPRYL</sequence>
<dbReference type="EMBL" id="UYRU01042072">
    <property type="protein sequence ID" value="VDK72551.1"/>
    <property type="molecule type" value="Genomic_DNA"/>
</dbReference>
<gene>
    <name evidence="2" type="ORF">DILT_LOCUS2419</name>
</gene>
<reference evidence="2 3" key="1">
    <citation type="submission" date="2018-11" db="EMBL/GenBank/DDBJ databases">
        <authorList>
            <consortium name="Pathogen Informatics"/>
        </authorList>
    </citation>
    <scope>NUCLEOTIDE SEQUENCE [LARGE SCALE GENOMIC DNA]</scope>
</reference>
<dbReference type="Proteomes" id="UP000281553">
    <property type="component" value="Unassembled WGS sequence"/>
</dbReference>
<proteinExistence type="predicted"/>
<protein>
    <submittedName>
        <fullName evidence="2">Uncharacterized protein</fullName>
    </submittedName>
</protein>
<organism evidence="2 3">
    <name type="scientific">Dibothriocephalus latus</name>
    <name type="common">Fish tapeworm</name>
    <name type="synonym">Diphyllobothrium latum</name>
    <dbReference type="NCBI Taxonomy" id="60516"/>
    <lineage>
        <taxon>Eukaryota</taxon>
        <taxon>Metazoa</taxon>
        <taxon>Spiralia</taxon>
        <taxon>Lophotrochozoa</taxon>
        <taxon>Platyhelminthes</taxon>
        <taxon>Cestoda</taxon>
        <taxon>Eucestoda</taxon>
        <taxon>Diphyllobothriidea</taxon>
        <taxon>Diphyllobothriidae</taxon>
        <taxon>Dibothriocephalus</taxon>
    </lineage>
</organism>
<name>A0A3P6U707_DIBLA</name>
<accession>A0A3P6U707</accession>
<evidence type="ECO:0000256" key="1">
    <source>
        <dbReference type="SAM" id="SignalP"/>
    </source>
</evidence>
<dbReference type="OrthoDB" id="10298189at2759"/>
<evidence type="ECO:0000313" key="3">
    <source>
        <dbReference type="Proteomes" id="UP000281553"/>
    </source>
</evidence>
<feature type="signal peptide" evidence="1">
    <location>
        <begin position="1"/>
        <end position="20"/>
    </location>
</feature>
<dbReference type="AlphaFoldDB" id="A0A3P6U707"/>
<evidence type="ECO:0000313" key="2">
    <source>
        <dbReference type="EMBL" id="VDK72551.1"/>
    </source>
</evidence>
<keyword evidence="1" id="KW-0732">Signal</keyword>
<keyword evidence="3" id="KW-1185">Reference proteome</keyword>
<feature type="chain" id="PRO_5017942599" evidence="1">
    <location>
        <begin position="21"/>
        <end position="80"/>
    </location>
</feature>